<proteinExistence type="predicted"/>
<evidence type="ECO:0000313" key="4">
    <source>
        <dbReference type="Proteomes" id="UP000526625"/>
    </source>
</evidence>
<evidence type="ECO:0000313" key="1">
    <source>
        <dbReference type="EMBL" id="MBB6495541.1"/>
    </source>
</evidence>
<dbReference type="Proteomes" id="UP000471190">
    <property type="component" value="Unassembled WGS sequence"/>
</dbReference>
<dbReference type="EMBL" id="JACHBF010000032">
    <property type="protein sequence ID" value="MBB6495541.1"/>
    <property type="molecule type" value="Genomic_DNA"/>
</dbReference>
<organism evidence="2 3">
    <name type="scientific">Rhizobium tropici</name>
    <dbReference type="NCBI Taxonomy" id="398"/>
    <lineage>
        <taxon>Bacteria</taxon>
        <taxon>Pseudomonadati</taxon>
        <taxon>Pseudomonadota</taxon>
        <taxon>Alphaproteobacteria</taxon>
        <taxon>Hyphomicrobiales</taxon>
        <taxon>Rhizobiaceae</taxon>
        <taxon>Rhizobium/Agrobacterium group</taxon>
        <taxon>Rhizobium</taxon>
    </lineage>
</organism>
<accession>A0A6P1CCX9</accession>
<sequence>MFRAKWQITEETGCQLSSGMDRANLWRKKEQWDEKRTIGKYSPDHFSRHRPNAKLSTAFRRQSLQDTAIPTRAPMV</sequence>
<keyword evidence="4" id="KW-1185">Reference proteome</keyword>
<comment type="caution">
    <text evidence="2">The sequence shown here is derived from an EMBL/GenBank/DDBJ whole genome shotgun (WGS) entry which is preliminary data.</text>
</comment>
<reference evidence="1 4" key="2">
    <citation type="submission" date="2020-08" db="EMBL/GenBank/DDBJ databases">
        <title>Genomic Encyclopedia of Type Strains, Phase IV (KMG-V): Genome sequencing to study the core and pangenomes of soil and plant-associated prokaryotes.</title>
        <authorList>
            <person name="Whitman W."/>
        </authorList>
    </citation>
    <scope>NUCLEOTIDE SEQUENCE [LARGE SCALE GENOMIC DNA]</scope>
    <source>
        <strain evidence="1 4">SEMIA 4059</strain>
    </source>
</reference>
<dbReference type="AlphaFoldDB" id="A0A6P1CCX9"/>
<dbReference type="Proteomes" id="UP000526625">
    <property type="component" value="Unassembled WGS sequence"/>
</dbReference>
<gene>
    <name evidence="1" type="ORF">GGD45_006007</name>
    <name evidence="2" type="ORF">GXW80_27345</name>
</gene>
<reference evidence="2 3" key="1">
    <citation type="submission" date="2020-02" db="EMBL/GenBank/DDBJ databases">
        <title>Draft genome sequence of Rhizobium tropici.</title>
        <authorList>
            <person name="Khayi S."/>
            <person name="Jemo M."/>
        </authorList>
    </citation>
    <scope>NUCLEOTIDE SEQUENCE [LARGE SCALE GENOMIC DNA]</scope>
    <source>
        <strain evidence="2 3">A12</strain>
    </source>
</reference>
<evidence type="ECO:0000313" key="2">
    <source>
        <dbReference type="EMBL" id="NEV14697.1"/>
    </source>
</evidence>
<name>A0A6P1CCX9_RHITR</name>
<protein>
    <submittedName>
        <fullName evidence="2">Uncharacterized protein</fullName>
    </submittedName>
</protein>
<dbReference type="RefSeq" id="WP_015339906.1">
    <property type="nucleotide sequence ID" value="NZ_JAADZA010000050.1"/>
</dbReference>
<dbReference type="EMBL" id="JAADZA010000050">
    <property type="protein sequence ID" value="NEV14697.1"/>
    <property type="molecule type" value="Genomic_DNA"/>
</dbReference>
<evidence type="ECO:0000313" key="3">
    <source>
        <dbReference type="Proteomes" id="UP000471190"/>
    </source>
</evidence>